<evidence type="ECO:0000313" key="2">
    <source>
        <dbReference type="Proteomes" id="UP000009183"/>
    </source>
</evidence>
<dbReference type="MEROPS" id="C50.005"/>
<dbReference type="GO" id="GO:0004197">
    <property type="term" value="F:cysteine-type endopeptidase activity"/>
    <property type="evidence" value="ECO:0007669"/>
    <property type="project" value="InterPro"/>
</dbReference>
<dbReference type="GO" id="GO:0005634">
    <property type="term" value="C:nucleus"/>
    <property type="evidence" value="ECO:0007669"/>
    <property type="project" value="InterPro"/>
</dbReference>
<gene>
    <name evidence="1" type="ORF">VIT_00s0269g00080</name>
</gene>
<dbReference type="PANTHER" id="PTHR12792">
    <property type="entry name" value="EXTRA SPINDLE POLES 1-RELATED"/>
    <property type="match status" value="1"/>
</dbReference>
<organism evidence="1 2">
    <name type="scientific">Vitis vinifera</name>
    <name type="common">Grape</name>
    <dbReference type="NCBI Taxonomy" id="29760"/>
    <lineage>
        <taxon>Eukaryota</taxon>
        <taxon>Viridiplantae</taxon>
        <taxon>Streptophyta</taxon>
        <taxon>Embryophyta</taxon>
        <taxon>Tracheophyta</taxon>
        <taxon>Spermatophyta</taxon>
        <taxon>Magnoliopsida</taxon>
        <taxon>eudicotyledons</taxon>
        <taxon>Gunneridae</taxon>
        <taxon>Pentapetalae</taxon>
        <taxon>rosids</taxon>
        <taxon>Vitales</taxon>
        <taxon>Vitaceae</taxon>
        <taxon>Viteae</taxon>
        <taxon>Vitis</taxon>
    </lineage>
</organism>
<accession>F6HWR5</accession>
<keyword evidence="2" id="KW-1185">Reference proteome</keyword>
<dbReference type="Proteomes" id="UP000009183">
    <property type="component" value="Unassembled WGS sequence, unordered"/>
</dbReference>
<protein>
    <submittedName>
        <fullName evidence="1">Uncharacterized protein</fullName>
    </submittedName>
</protein>
<dbReference type="PaxDb" id="29760-VIT_00s0269g00080.t01"/>
<dbReference type="PANTHER" id="PTHR12792:SF0">
    <property type="entry name" value="SEPARIN"/>
    <property type="match status" value="1"/>
</dbReference>
<dbReference type="EMBL" id="FN596280">
    <property type="protein sequence ID" value="CCB59129.1"/>
    <property type="molecule type" value="Genomic_DNA"/>
</dbReference>
<name>F6HWR5_VITVI</name>
<evidence type="ECO:0000313" key="1">
    <source>
        <dbReference type="EMBL" id="CCB59129.1"/>
    </source>
</evidence>
<dbReference type="InterPro" id="IPR005314">
    <property type="entry name" value="Peptidase_C50"/>
</dbReference>
<dbReference type="STRING" id="29760.F6HWR5"/>
<proteinExistence type="predicted"/>
<dbReference type="HOGENOM" id="CLU_2296858_0_0_1"/>
<dbReference type="InParanoid" id="F6HWR5"/>
<sequence>MLDAWLRERSSPSVACAQCRLVAELKSMSITGGKGNAKKKIPRKKLSKACSSVVCEDYCNHRTKIGSFMSQAREACTLSFFIGASPVCYGVPTGIRKKKDS</sequence>
<dbReference type="GO" id="GO:0006508">
    <property type="term" value="P:proteolysis"/>
    <property type="evidence" value="ECO:0007669"/>
    <property type="project" value="InterPro"/>
</dbReference>
<dbReference type="eggNOG" id="KOG1849">
    <property type="taxonomic scope" value="Eukaryota"/>
</dbReference>
<dbReference type="AlphaFoldDB" id="F6HWR5"/>
<reference evidence="2" key="1">
    <citation type="journal article" date="2007" name="Nature">
        <title>The grapevine genome sequence suggests ancestral hexaploidization in major angiosperm phyla.</title>
        <authorList>
            <consortium name="The French-Italian Public Consortium for Grapevine Genome Characterization."/>
            <person name="Jaillon O."/>
            <person name="Aury J.-M."/>
            <person name="Noel B."/>
            <person name="Policriti A."/>
            <person name="Clepet C."/>
            <person name="Casagrande A."/>
            <person name="Choisne N."/>
            <person name="Aubourg S."/>
            <person name="Vitulo N."/>
            <person name="Jubin C."/>
            <person name="Vezzi A."/>
            <person name="Legeai F."/>
            <person name="Hugueney P."/>
            <person name="Dasilva C."/>
            <person name="Horner D."/>
            <person name="Mica E."/>
            <person name="Jublot D."/>
            <person name="Poulain J."/>
            <person name="Bruyere C."/>
            <person name="Billault A."/>
            <person name="Segurens B."/>
            <person name="Gouyvenoux M."/>
            <person name="Ugarte E."/>
            <person name="Cattonaro F."/>
            <person name="Anthouard V."/>
            <person name="Vico V."/>
            <person name="Del Fabbro C."/>
            <person name="Alaux M."/>
            <person name="Di Gaspero G."/>
            <person name="Dumas V."/>
            <person name="Felice N."/>
            <person name="Paillard S."/>
            <person name="Juman I."/>
            <person name="Moroldo M."/>
            <person name="Scalabrin S."/>
            <person name="Canaguier A."/>
            <person name="Le Clainche I."/>
            <person name="Malacrida G."/>
            <person name="Durand E."/>
            <person name="Pesole G."/>
            <person name="Laucou V."/>
            <person name="Chatelet P."/>
            <person name="Merdinoglu D."/>
            <person name="Delledonne M."/>
            <person name="Pezzotti M."/>
            <person name="Lecharny A."/>
            <person name="Scarpelli C."/>
            <person name="Artiguenave F."/>
            <person name="Pe M.E."/>
            <person name="Valle G."/>
            <person name="Morgante M."/>
            <person name="Caboche M."/>
            <person name="Adam-Blondon A.-F."/>
            <person name="Weissenbach J."/>
            <person name="Quetier F."/>
            <person name="Wincker P."/>
        </authorList>
    </citation>
    <scope>NUCLEOTIDE SEQUENCE [LARGE SCALE GENOMIC DNA]</scope>
    <source>
        <strain evidence="2">cv. Pinot noir / PN40024</strain>
    </source>
</reference>
<dbReference type="OrthoDB" id="10255632at2759"/>